<accession>A0A419PSR1</accession>
<proteinExistence type="predicted"/>
<comment type="caution">
    <text evidence="1">The sequence shown here is derived from an EMBL/GenBank/DDBJ whole genome shotgun (WGS) entry which is preliminary data.</text>
</comment>
<dbReference type="OrthoDB" id="10427676at2759"/>
<dbReference type="AlphaFoldDB" id="A0A419PSR1"/>
<dbReference type="Proteomes" id="UP000286415">
    <property type="component" value="Unassembled WGS sequence"/>
</dbReference>
<keyword evidence="2" id="KW-1185">Reference proteome</keyword>
<dbReference type="EMBL" id="NIRI02000056">
    <property type="protein sequence ID" value="KAG5445894.1"/>
    <property type="molecule type" value="Genomic_DNA"/>
</dbReference>
<name>A0A419PSR1_CLOSI</name>
<organism evidence="1 2">
    <name type="scientific">Clonorchis sinensis</name>
    <name type="common">Chinese liver fluke</name>
    <dbReference type="NCBI Taxonomy" id="79923"/>
    <lineage>
        <taxon>Eukaryota</taxon>
        <taxon>Metazoa</taxon>
        <taxon>Spiralia</taxon>
        <taxon>Lophotrochozoa</taxon>
        <taxon>Platyhelminthes</taxon>
        <taxon>Trematoda</taxon>
        <taxon>Digenea</taxon>
        <taxon>Opisthorchiida</taxon>
        <taxon>Opisthorchiata</taxon>
        <taxon>Opisthorchiidae</taxon>
        <taxon>Clonorchis</taxon>
    </lineage>
</organism>
<protein>
    <submittedName>
        <fullName evidence="1">Uncharacterized protein</fullName>
    </submittedName>
</protein>
<evidence type="ECO:0000313" key="2">
    <source>
        <dbReference type="Proteomes" id="UP000286415"/>
    </source>
</evidence>
<reference evidence="1 2" key="1">
    <citation type="journal article" date="2018" name="Biotechnol. Adv.">
        <title>Improved genomic resources and new bioinformatic workflow for the carcinogenic parasite Clonorchis sinensis: Biotechnological implications.</title>
        <authorList>
            <person name="Wang D."/>
            <person name="Korhonen P.K."/>
            <person name="Gasser R.B."/>
            <person name="Young N.D."/>
        </authorList>
    </citation>
    <scope>NUCLEOTIDE SEQUENCE [LARGE SCALE GENOMIC DNA]</scope>
    <source>
        <strain evidence="1">Cs-k2</strain>
    </source>
</reference>
<evidence type="ECO:0000313" key="1">
    <source>
        <dbReference type="EMBL" id="KAG5445894.1"/>
    </source>
</evidence>
<sequence>MVGVYRSAVTLFRCLAAMPPEGSTRAGILPGCPSLDRGSREAEVGFEPRTFRLTTQPTVYVTHLVIIIDSMTVFNTDASLPYNRDLFERLIVKKRIKVDGEEN</sequence>
<reference evidence="1 2" key="2">
    <citation type="journal article" date="2021" name="Genomics">
        <title>High-quality reference genome for Clonorchis sinensis.</title>
        <authorList>
            <person name="Young N.D."/>
            <person name="Stroehlein A.J."/>
            <person name="Kinkar L."/>
            <person name="Wang T."/>
            <person name="Sohn W.M."/>
            <person name="Chang B.C.H."/>
            <person name="Kaur P."/>
            <person name="Weisz D."/>
            <person name="Dudchenko O."/>
            <person name="Aiden E.L."/>
            <person name="Korhonen P.K."/>
            <person name="Gasser R.B."/>
        </authorList>
    </citation>
    <scope>NUCLEOTIDE SEQUENCE [LARGE SCALE GENOMIC DNA]</scope>
    <source>
        <strain evidence="1">Cs-k2</strain>
    </source>
</reference>
<dbReference type="InParanoid" id="A0A419PSR1"/>
<gene>
    <name evidence="1" type="ORF">CSKR_109643</name>
</gene>